<evidence type="ECO:0000313" key="1">
    <source>
        <dbReference type="EMBL" id="GAA0617240.1"/>
    </source>
</evidence>
<dbReference type="InterPro" id="IPR037175">
    <property type="entry name" value="KFase_sf"/>
</dbReference>
<evidence type="ECO:0000313" key="2">
    <source>
        <dbReference type="Proteomes" id="UP001500957"/>
    </source>
</evidence>
<dbReference type="EMBL" id="BAAAHE010000014">
    <property type="protein sequence ID" value="GAA0617240.1"/>
    <property type="molecule type" value="Genomic_DNA"/>
</dbReference>
<sequence length="336" mass="35224">MTIPVRRNAALEALADRDHPDALDRAWLTAEAARLSNAGRWGPDDEIGAWNLVDAAKVAQAVAAVRRGQVFSLSLPFGLDGPNSGGPPGRSDPMHFMTMTGTDLVAGDGAPVSPGFADDWVVMNLSCSTQWDGFTHVFMDGVTYNDLPAGQVTANRGARRQSVAALKDRVVTRSVLLDIARLEGVDWLPGGFAVDPEHLDAACAEQGVDVERGDVVLVRTGALTAVRATGTWAGYATSPQAGLGVRCGAWLAERDVAAVATDTWGAEVLPYQTSDTVAPLHQILLSRCGISIGEMFDLDVLAADNAADGVHTALFVAPPLPITGAVNSPVNPLAIK</sequence>
<dbReference type="Gene3D" id="3.50.30.50">
    <property type="entry name" value="Putative cyclase"/>
    <property type="match status" value="1"/>
</dbReference>
<comment type="caution">
    <text evidence="1">The sequence shown here is derived from an EMBL/GenBank/DDBJ whole genome shotgun (WGS) entry which is preliminary data.</text>
</comment>
<organism evidence="1 2">
    <name type="scientific">Sporichthya brevicatena</name>
    <dbReference type="NCBI Taxonomy" id="171442"/>
    <lineage>
        <taxon>Bacteria</taxon>
        <taxon>Bacillati</taxon>
        <taxon>Actinomycetota</taxon>
        <taxon>Actinomycetes</taxon>
        <taxon>Sporichthyales</taxon>
        <taxon>Sporichthyaceae</taxon>
        <taxon>Sporichthya</taxon>
    </lineage>
</organism>
<dbReference type="PANTHER" id="PTHR34861">
    <property type="match status" value="1"/>
</dbReference>
<protein>
    <submittedName>
        <fullName evidence="1">Cyclase family protein</fullName>
    </submittedName>
</protein>
<reference evidence="1 2" key="1">
    <citation type="journal article" date="2019" name="Int. J. Syst. Evol. Microbiol.">
        <title>The Global Catalogue of Microorganisms (GCM) 10K type strain sequencing project: providing services to taxonomists for standard genome sequencing and annotation.</title>
        <authorList>
            <consortium name="The Broad Institute Genomics Platform"/>
            <consortium name="The Broad Institute Genome Sequencing Center for Infectious Disease"/>
            <person name="Wu L."/>
            <person name="Ma J."/>
        </authorList>
    </citation>
    <scope>NUCLEOTIDE SEQUENCE [LARGE SCALE GENOMIC DNA]</scope>
    <source>
        <strain evidence="1 2">JCM 10671</strain>
    </source>
</reference>
<proteinExistence type="predicted"/>
<keyword evidence="2" id="KW-1185">Reference proteome</keyword>
<dbReference type="PANTHER" id="PTHR34861:SF10">
    <property type="entry name" value="CYCLASE"/>
    <property type="match status" value="1"/>
</dbReference>
<dbReference type="SUPFAM" id="SSF102198">
    <property type="entry name" value="Putative cyclase"/>
    <property type="match status" value="1"/>
</dbReference>
<dbReference type="InterPro" id="IPR007325">
    <property type="entry name" value="KFase/CYL"/>
</dbReference>
<name>A0ABN1GRD7_9ACTN</name>
<dbReference type="Pfam" id="PF04199">
    <property type="entry name" value="Cyclase"/>
    <property type="match status" value="1"/>
</dbReference>
<dbReference type="Proteomes" id="UP001500957">
    <property type="component" value="Unassembled WGS sequence"/>
</dbReference>
<accession>A0ABN1GRD7</accession>
<gene>
    <name evidence="1" type="ORF">GCM10009547_19290</name>
</gene>
<dbReference type="RefSeq" id="WP_344604060.1">
    <property type="nucleotide sequence ID" value="NZ_BAAAHE010000014.1"/>
</dbReference>